<reference evidence="1" key="1">
    <citation type="journal article" date="2023" name="IMA Fungus">
        <title>Comparative genomic study of the Penicillium genus elucidates a diverse pangenome and 15 lateral gene transfer events.</title>
        <authorList>
            <person name="Petersen C."/>
            <person name="Sorensen T."/>
            <person name="Nielsen M.R."/>
            <person name="Sondergaard T.E."/>
            <person name="Sorensen J.L."/>
            <person name="Fitzpatrick D.A."/>
            <person name="Frisvad J.C."/>
            <person name="Nielsen K.L."/>
        </authorList>
    </citation>
    <scope>NUCLEOTIDE SEQUENCE</scope>
    <source>
        <strain evidence="1">IBT 12815</strain>
    </source>
</reference>
<name>A0AAD6DTY9_9EURO</name>
<dbReference type="RefSeq" id="XP_056749752.1">
    <property type="nucleotide sequence ID" value="XM_056901084.1"/>
</dbReference>
<reference evidence="1" key="2">
    <citation type="submission" date="2023-01" db="EMBL/GenBank/DDBJ databases">
        <authorList>
            <person name="Petersen C."/>
        </authorList>
    </citation>
    <scope>NUCLEOTIDE SEQUENCE</scope>
    <source>
        <strain evidence="1">IBT 12815</strain>
    </source>
</reference>
<dbReference type="AlphaFoldDB" id="A0AAD6DTY9"/>
<sequence>MQPADKSTQSKIDLILPREKTQDEIKLEQSGDIDALQRYRWNVVHKTQYRYSDRAFELLRIEEDLRSTVQEEQLLAKKPETRCSWPIYRNDIQAELQALNKRYWLLERQWWKVRNSFVEGPLIRAFDLWRTHPLWYMHGVLVEDCMRRGGCCSRTCGCCVDRKIDKTRQLGAGHCTVMKFRTDFHTVNDGSLYRLRINRVSIWGLSLDSHDSPFDMIAMPPGCEKIVLEEQMAKGKTEQVDEAFILIDEEEKEEVGASGY</sequence>
<proteinExistence type="predicted"/>
<evidence type="ECO:0000313" key="1">
    <source>
        <dbReference type="EMBL" id="KAJ5593126.1"/>
    </source>
</evidence>
<protein>
    <submittedName>
        <fullName evidence="1">Uncharacterized protein</fullName>
    </submittedName>
</protein>
<dbReference type="Proteomes" id="UP001213799">
    <property type="component" value="Unassembled WGS sequence"/>
</dbReference>
<accession>A0AAD6DTY9</accession>
<dbReference type="EMBL" id="JAQJAE010000005">
    <property type="protein sequence ID" value="KAJ5593126.1"/>
    <property type="molecule type" value="Genomic_DNA"/>
</dbReference>
<gene>
    <name evidence="1" type="ORF">N7537_010030</name>
</gene>
<dbReference type="GeneID" id="81591326"/>
<comment type="caution">
    <text evidence="1">The sequence shown here is derived from an EMBL/GenBank/DDBJ whole genome shotgun (WGS) entry which is preliminary data.</text>
</comment>
<evidence type="ECO:0000313" key="2">
    <source>
        <dbReference type="Proteomes" id="UP001213799"/>
    </source>
</evidence>
<keyword evidence="2" id="KW-1185">Reference proteome</keyword>
<organism evidence="1 2">
    <name type="scientific">Penicillium hordei</name>
    <dbReference type="NCBI Taxonomy" id="40994"/>
    <lineage>
        <taxon>Eukaryota</taxon>
        <taxon>Fungi</taxon>
        <taxon>Dikarya</taxon>
        <taxon>Ascomycota</taxon>
        <taxon>Pezizomycotina</taxon>
        <taxon>Eurotiomycetes</taxon>
        <taxon>Eurotiomycetidae</taxon>
        <taxon>Eurotiales</taxon>
        <taxon>Aspergillaceae</taxon>
        <taxon>Penicillium</taxon>
    </lineage>
</organism>